<proteinExistence type="predicted"/>
<feature type="compositionally biased region" description="Basic residues" evidence="1">
    <location>
        <begin position="64"/>
        <end position="76"/>
    </location>
</feature>
<evidence type="ECO:0000256" key="1">
    <source>
        <dbReference type="SAM" id="MobiDB-lite"/>
    </source>
</evidence>
<comment type="caution">
    <text evidence="3">The sequence shown here is derived from an EMBL/GenBank/DDBJ whole genome shotgun (WGS) entry which is preliminary data.</text>
</comment>
<evidence type="ECO:0000313" key="3">
    <source>
        <dbReference type="EMBL" id="PFX25813.1"/>
    </source>
</evidence>
<evidence type="ECO:0000313" key="4">
    <source>
        <dbReference type="Proteomes" id="UP000225706"/>
    </source>
</evidence>
<organism evidence="3 4">
    <name type="scientific">Stylophora pistillata</name>
    <name type="common">Smooth cauliflower coral</name>
    <dbReference type="NCBI Taxonomy" id="50429"/>
    <lineage>
        <taxon>Eukaryota</taxon>
        <taxon>Metazoa</taxon>
        <taxon>Cnidaria</taxon>
        <taxon>Anthozoa</taxon>
        <taxon>Hexacorallia</taxon>
        <taxon>Scleractinia</taxon>
        <taxon>Astrocoeniina</taxon>
        <taxon>Pocilloporidae</taxon>
        <taxon>Stylophora</taxon>
    </lineage>
</organism>
<protein>
    <submittedName>
        <fullName evidence="3">Uncharacterized protein</fullName>
    </submittedName>
</protein>
<sequence length="97" mass="11247">MVLSSSRKMNTFVILAFLTVALLTDHSHGIMGWFGNGGKRPDGRRSLITQEERWNPVGTNPPIHRLHKRGHERPKLEKQRRHYLTVLREKLNNNIGQ</sequence>
<keyword evidence="2" id="KW-0732">Signal</keyword>
<feature type="region of interest" description="Disordered" evidence="1">
    <location>
        <begin position="54"/>
        <end position="76"/>
    </location>
</feature>
<keyword evidence="4" id="KW-1185">Reference proteome</keyword>
<feature type="signal peptide" evidence="2">
    <location>
        <begin position="1"/>
        <end position="29"/>
    </location>
</feature>
<feature type="chain" id="PRO_5012902745" evidence="2">
    <location>
        <begin position="30"/>
        <end position="97"/>
    </location>
</feature>
<evidence type="ECO:0000256" key="2">
    <source>
        <dbReference type="SAM" id="SignalP"/>
    </source>
</evidence>
<dbReference type="AlphaFoldDB" id="A0A2B4S9V2"/>
<accession>A0A2B4S9V2</accession>
<gene>
    <name evidence="3" type="ORF">AWC38_SpisGene9524</name>
</gene>
<dbReference type="EMBL" id="LSMT01000141">
    <property type="protein sequence ID" value="PFX25813.1"/>
    <property type="molecule type" value="Genomic_DNA"/>
</dbReference>
<name>A0A2B4S9V2_STYPI</name>
<reference evidence="4" key="1">
    <citation type="journal article" date="2017" name="bioRxiv">
        <title>Comparative analysis of the genomes of Stylophora pistillata and Acropora digitifera provides evidence for extensive differences between species of corals.</title>
        <authorList>
            <person name="Voolstra C.R."/>
            <person name="Li Y."/>
            <person name="Liew Y.J."/>
            <person name="Baumgarten S."/>
            <person name="Zoccola D."/>
            <person name="Flot J.-F."/>
            <person name="Tambutte S."/>
            <person name="Allemand D."/>
            <person name="Aranda M."/>
        </authorList>
    </citation>
    <scope>NUCLEOTIDE SEQUENCE [LARGE SCALE GENOMIC DNA]</scope>
</reference>
<dbReference type="Proteomes" id="UP000225706">
    <property type="component" value="Unassembled WGS sequence"/>
</dbReference>